<reference evidence="2 3" key="1">
    <citation type="submission" date="2017-11" db="EMBL/GenBank/DDBJ databases">
        <title>De novo assembly and phasing of dikaryotic genomes from two isolates of Puccinia coronata f. sp. avenae, the causal agent of oat crown rust.</title>
        <authorList>
            <person name="Miller M.E."/>
            <person name="Zhang Y."/>
            <person name="Omidvar V."/>
            <person name="Sperschneider J."/>
            <person name="Schwessinger B."/>
            <person name="Raley C."/>
            <person name="Palmer J.M."/>
            <person name="Garnica D."/>
            <person name="Upadhyaya N."/>
            <person name="Rathjen J."/>
            <person name="Taylor J.M."/>
            <person name="Park R.F."/>
            <person name="Dodds P.N."/>
            <person name="Hirsch C.D."/>
            <person name="Kianian S.F."/>
            <person name="Figueroa M."/>
        </authorList>
    </citation>
    <scope>NUCLEOTIDE SEQUENCE [LARGE SCALE GENOMIC DNA]</scope>
    <source>
        <strain evidence="2">12NC29</strain>
    </source>
</reference>
<protein>
    <submittedName>
        <fullName evidence="2">Uncharacterized protein</fullName>
    </submittedName>
</protein>
<feature type="region of interest" description="Disordered" evidence="1">
    <location>
        <begin position="44"/>
        <end position="64"/>
    </location>
</feature>
<evidence type="ECO:0000313" key="3">
    <source>
        <dbReference type="Proteomes" id="UP000235388"/>
    </source>
</evidence>
<organism evidence="2 3">
    <name type="scientific">Puccinia coronata f. sp. avenae</name>
    <dbReference type="NCBI Taxonomy" id="200324"/>
    <lineage>
        <taxon>Eukaryota</taxon>
        <taxon>Fungi</taxon>
        <taxon>Dikarya</taxon>
        <taxon>Basidiomycota</taxon>
        <taxon>Pucciniomycotina</taxon>
        <taxon>Pucciniomycetes</taxon>
        <taxon>Pucciniales</taxon>
        <taxon>Pucciniaceae</taxon>
        <taxon>Puccinia</taxon>
    </lineage>
</organism>
<sequence length="287" mass="33159">MEPSSSIINFPAKASLSNVNLLSRHDRIVEDLQNTRSSTIDLIPGESSGSNVMEPAADIQNKPDTFPKEERHIQEIKQRRWKLSERIKIFEEDFDELKNMFPEDGLQFQKHISGWKLVAGNLYARKVNQLNNSPHPVHGRKCPWPNVIGDEIFRRYANDYFSSFECAAQAGFNINRKKEVDNEARLLMARWTNLMLDFFLDMKELEILPPTSSEEYPSEDASQFVVMYALGRTPSCDVATNYLYLDLRASILGDWNKKLKGLAQGFQEATWKQIEFQYLKARLNQAF</sequence>
<gene>
    <name evidence="2" type="ORF">PCANC_10034</name>
</gene>
<keyword evidence="3" id="KW-1185">Reference proteome</keyword>
<proteinExistence type="predicted"/>
<comment type="caution">
    <text evidence="2">The sequence shown here is derived from an EMBL/GenBank/DDBJ whole genome shotgun (WGS) entry which is preliminary data.</text>
</comment>
<evidence type="ECO:0000256" key="1">
    <source>
        <dbReference type="SAM" id="MobiDB-lite"/>
    </source>
</evidence>
<dbReference type="OrthoDB" id="2497645at2759"/>
<accession>A0A2N5UZ31</accession>
<dbReference type="AlphaFoldDB" id="A0A2N5UZ31"/>
<dbReference type="EMBL" id="PGCJ01000152">
    <property type="protein sequence ID" value="PLW43003.1"/>
    <property type="molecule type" value="Genomic_DNA"/>
</dbReference>
<name>A0A2N5UZ31_9BASI</name>
<evidence type="ECO:0000313" key="2">
    <source>
        <dbReference type="EMBL" id="PLW43003.1"/>
    </source>
</evidence>
<dbReference type="Proteomes" id="UP000235388">
    <property type="component" value="Unassembled WGS sequence"/>
</dbReference>